<evidence type="ECO:0000313" key="1">
    <source>
        <dbReference type="EMBL" id="CDS82780.1"/>
    </source>
</evidence>
<dbReference type="NCBIfam" id="TIGR01669">
    <property type="entry name" value="phage_XkdX"/>
    <property type="match status" value="1"/>
</dbReference>
<protein>
    <recommendedName>
        <fullName evidence="2">XkdX family protein</fullName>
    </recommendedName>
</protein>
<dbReference type="RefSeq" id="WP_021435015.1">
    <property type="nucleotide sequence ID" value="NZ_CAADAL010000019.1"/>
</dbReference>
<proteinExistence type="predicted"/>
<accession>A0A069A301</accession>
<name>A0A069A301_CLODI</name>
<sequence length="45" mass="5405">MNWYKIITDFYNNGNWTKEQVKTAVEKNKITATEYKEIAEEDYIA</sequence>
<reference evidence="1" key="1">
    <citation type="submission" date="2014-07" db="EMBL/GenBank/DDBJ databases">
        <authorList>
            <person name="Monot Marc"/>
        </authorList>
    </citation>
    <scope>NUCLEOTIDE SEQUENCE</scope>
</reference>
<dbReference type="Pfam" id="PF09693">
    <property type="entry name" value="Phage_XkdX"/>
    <property type="match status" value="1"/>
</dbReference>
<dbReference type="InterPro" id="IPR010022">
    <property type="entry name" value="XkdX"/>
</dbReference>
<dbReference type="AlphaFoldDB" id="A0A069A301"/>
<dbReference type="EMBL" id="LK932451">
    <property type="protein sequence ID" value="CDS82780.1"/>
    <property type="molecule type" value="Genomic_DNA"/>
</dbReference>
<organism evidence="1">
    <name type="scientific">Clostridioides difficile</name>
    <name type="common">Peptoclostridium difficile</name>
    <dbReference type="NCBI Taxonomy" id="1496"/>
    <lineage>
        <taxon>Bacteria</taxon>
        <taxon>Bacillati</taxon>
        <taxon>Bacillota</taxon>
        <taxon>Clostridia</taxon>
        <taxon>Peptostreptococcales</taxon>
        <taxon>Peptostreptococcaceae</taxon>
        <taxon>Clostridioides</taxon>
    </lineage>
</organism>
<evidence type="ECO:0008006" key="2">
    <source>
        <dbReference type="Google" id="ProtNLM"/>
    </source>
</evidence>
<gene>
    <name evidence="1" type="ORF">BN1096_1070002</name>
</gene>